<name>W5S4S7_9VIRU</name>
<dbReference type="RefSeq" id="YP_009001056.1">
    <property type="nucleotide sequence ID" value="NC_023423.1"/>
</dbReference>
<proteinExistence type="predicted"/>
<keyword evidence="2" id="KW-1185">Reference proteome</keyword>
<reference evidence="1 2" key="1">
    <citation type="journal article" date="2014" name="Proc. Natl. Acad. Sci. U.S.A.">
        <title>Thirty-thousand-year-old distant relative of giant icosahedral DNA viruses with a pandoravirus morphology.</title>
        <authorList>
            <person name="Legendre M."/>
            <person name="Bartoli J."/>
            <person name="Shmakova L."/>
            <person name="Jeudy S."/>
            <person name="Labadie K."/>
            <person name="Adrait A."/>
            <person name="Lescot M."/>
            <person name="Poirot O."/>
            <person name="Bertaux L."/>
            <person name="Bruley C."/>
            <person name="Coute Y."/>
            <person name="Rivkina E."/>
            <person name="Abergel C."/>
            <person name="Claverie J.M."/>
        </authorList>
    </citation>
    <scope>NUCLEOTIDE SEQUENCE [LARGE SCALE GENOMIC DNA]</scope>
    <source>
        <strain evidence="1">P1084-T</strain>
    </source>
</reference>
<accession>W5S4S7</accession>
<gene>
    <name evidence="1" type="ORF">pv_154</name>
</gene>
<dbReference type="Proteomes" id="UP000202176">
    <property type="component" value="Segment"/>
</dbReference>
<dbReference type="KEGG" id="vg:18266182"/>
<evidence type="ECO:0000313" key="1">
    <source>
        <dbReference type="EMBL" id="AHH01721.1"/>
    </source>
</evidence>
<dbReference type="EMBL" id="KF740664">
    <property type="protein sequence ID" value="AHH01721.1"/>
    <property type="molecule type" value="Genomic_DNA"/>
</dbReference>
<protein>
    <submittedName>
        <fullName evidence="1">Uncharacterized protein</fullName>
    </submittedName>
</protein>
<evidence type="ECO:0000313" key="2">
    <source>
        <dbReference type="Proteomes" id="UP000202176"/>
    </source>
</evidence>
<sequence>MQMATTRCQMCEAKIISVAWLSIEDCDPEERIFPCDKVYFCDTECMKAYVRYYRMYGKRVYREFDVPFEKQRERVWDR</sequence>
<organism evidence="1 2">
    <name type="scientific">Pithovirus sibericum</name>
    <dbReference type="NCBI Taxonomy" id="1450746"/>
    <lineage>
        <taxon>Viruses</taxon>
        <taxon>Pithoviruses</taxon>
        <taxon>Orthopithovirinae</taxon>
        <taxon>Alphapithovirus</taxon>
        <taxon>Alphapithovirus sibericum</taxon>
    </lineage>
</organism>
<dbReference type="GeneID" id="18266182"/>